<organism evidence="11 12">
    <name type="scientific">Diutina rugosa</name>
    <name type="common">Yeast</name>
    <name type="synonym">Candida rugosa</name>
    <dbReference type="NCBI Taxonomy" id="5481"/>
    <lineage>
        <taxon>Eukaryota</taxon>
        <taxon>Fungi</taxon>
        <taxon>Dikarya</taxon>
        <taxon>Ascomycota</taxon>
        <taxon>Saccharomycotina</taxon>
        <taxon>Pichiomycetes</taxon>
        <taxon>Debaryomycetaceae</taxon>
        <taxon>Diutina</taxon>
    </lineage>
</organism>
<dbReference type="GO" id="GO:0008143">
    <property type="term" value="F:poly(A) binding"/>
    <property type="evidence" value="ECO:0007669"/>
    <property type="project" value="InterPro"/>
</dbReference>
<feature type="region of interest" description="Disordered" evidence="8">
    <location>
        <begin position="83"/>
        <end position="201"/>
    </location>
</feature>
<dbReference type="GO" id="GO:0008270">
    <property type="term" value="F:zinc ion binding"/>
    <property type="evidence" value="ECO:0007669"/>
    <property type="project" value="UniProtKB-KW"/>
</dbReference>
<comment type="subcellular location">
    <subcellularLocation>
        <location evidence="1">Nucleus</location>
    </subcellularLocation>
</comment>
<keyword evidence="6" id="KW-0862">Zinc</keyword>
<reference evidence="11 12" key="1">
    <citation type="submission" date="2019-07" db="EMBL/GenBank/DDBJ databases">
        <title>Genome assembly of two rare yeast pathogens: Diutina rugosa and Trichomonascus ciferrii.</title>
        <authorList>
            <person name="Mixao V."/>
            <person name="Saus E."/>
            <person name="Hansen A."/>
            <person name="Lass-Flor C."/>
            <person name="Gabaldon T."/>
        </authorList>
    </citation>
    <scope>NUCLEOTIDE SEQUENCE [LARGE SCALE GENOMIC DNA]</scope>
    <source>
        <strain evidence="11 12">CBS 613</strain>
    </source>
</reference>
<dbReference type="InterPro" id="IPR040366">
    <property type="entry name" value="Nab2/ZC3H14"/>
</dbReference>
<evidence type="ECO:0000259" key="9">
    <source>
        <dbReference type="Pfam" id="PF21457"/>
    </source>
</evidence>
<keyword evidence="12" id="KW-1185">Reference proteome</keyword>
<dbReference type="RefSeq" id="XP_034014392.1">
    <property type="nucleotide sequence ID" value="XM_034159005.1"/>
</dbReference>
<protein>
    <recommendedName>
        <fullName evidence="13">C3H1-type domain-containing protein</fullName>
    </recommendedName>
</protein>
<evidence type="ECO:0000256" key="4">
    <source>
        <dbReference type="ARBA" id="ARBA00022737"/>
    </source>
</evidence>
<keyword evidence="5" id="KW-0863">Zinc-finger</keyword>
<feature type="domain" description="RNA-binding Nab2-type zinc finger" evidence="9">
    <location>
        <begin position="246"/>
        <end position="272"/>
    </location>
</feature>
<keyword evidence="3" id="KW-0479">Metal-binding</keyword>
<dbReference type="GO" id="GO:0005737">
    <property type="term" value="C:cytoplasm"/>
    <property type="evidence" value="ECO:0007669"/>
    <property type="project" value="TreeGrafter"/>
</dbReference>
<feature type="compositionally biased region" description="Polar residues" evidence="8">
    <location>
        <begin position="184"/>
        <end position="196"/>
    </location>
</feature>
<evidence type="ECO:0000256" key="7">
    <source>
        <dbReference type="ARBA" id="ARBA00023242"/>
    </source>
</evidence>
<evidence type="ECO:0000256" key="6">
    <source>
        <dbReference type="ARBA" id="ARBA00022833"/>
    </source>
</evidence>
<evidence type="ECO:0000256" key="2">
    <source>
        <dbReference type="ARBA" id="ARBA00008423"/>
    </source>
</evidence>
<feature type="compositionally biased region" description="Low complexity" evidence="8">
    <location>
        <begin position="95"/>
        <end position="118"/>
    </location>
</feature>
<comment type="similarity">
    <text evidence="2">Belongs to the ZC3H14 family.</text>
</comment>
<dbReference type="Pfam" id="PF21457">
    <property type="entry name" value="zf-CCCH_2-like_3"/>
    <property type="match status" value="1"/>
</dbReference>
<dbReference type="Proteomes" id="UP000449547">
    <property type="component" value="Unassembled WGS sequence"/>
</dbReference>
<dbReference type="AlphaFoldDB" id="A0A642UX14"/>
<dbReference type="PANTHER" id="PTHR14738">
    <property type="entry name" value="ZINC FINGER CCCH DOMAIN-CONTAINING PROTEIN 14"/>
    <property type="match status" value="1"/>
</dbReference>
<dbReference type="Pfam" id="PF14608">
    <property type="entry name" value="zf-CCCH_2"/>
    <property type="match status" value="4"/>
</dbReference>
<evidence type="ECO:0000256" key="3">
    <source>
        <dbReference type="ARBA" id="ARBA00022723"/>
    </source>
</evidence>
<dbReference type="FunFam" id="4.10.1000.40:FF:000003">
    <property type="entry name" value="Nuclear polyadenylated RNA-binding protein NAB2"/>
    <property type="match status" value="1"/>
</dbReference>
<dbReference type="PANTHER" id="PTHR14738:SF29">
    <property type="entry name" value="ZINC FINGER CCCH DOMAIN-CONTAINING PROTEIN 14"/>
    <property type="match status" value="1"/>
</dbReference>
<proteinExistence type="inferred from homology"/>
<accession>A0A642UX14</accession>
<dbReference type="GO" id="GO:0043488">
    <property type="term" value="P:regulation of mRNA stability"/>
    <property type="evidence" value="ECO:0007669"/>
    <property type="project" value="InterPro"/>
</dbReference>
<evidence type="ECO:0000256" key="1">
    <source>
        <dbReference type="ARBA" id="ARBA00004123"/>
    </source>
</evidence>
<evidence type="ECO:0000256" key="5">
    <source>
        <dbReference type="ARBA" id="ARBA00022771"/>
    </source>
</evidence>
<dbReference type="OrthoDB" id="438553at2759"/>
<dbReference type="GO" id="GO:0005634">
    <property type="term" value="C:nucleus"/>
    <property type="evidence" value="ECO:0007669"/>
    <property type="project" value="UniProtKB-SubCell"/>
</dbReference>
<evidence type="ECO:0000256" key="8">
    <source>
        <dbReference type="SAM" id="MobiDB-lite"/>
    </source>
</evidence>
<sequence>MFSPDDIVGQELKHNLTLEIQRRYNLGEDAKDYADYIVMLMATGKSNADVVKEINELSSEMKIDEQFVAIIYQEAQNIIERVQQQQQMPQPPQQAPVAAAQPQPELPPLQSTSQPQATFPVPSVAMPPSQPQSAFADQIASSSTGLNLASARPRVKVPEGPKASLKGVGRKAGAGGIGKKQSNPRDFNSKSQQRGPQKQLAAKVEKAMELSDNQVHITQKTRGRCPDFPNCPKKDFECSLAHPTRLCYAHPKCPNPPGTCRYLHPGEDDELIAANEKKKKEWVEKKKLQLQLQAAKCKFGAKCAKDSCPFVHPTPANPNAFVATLDWCPDGKQCMNAQCVMAHPPPPTAKSAAQVAEEISLQQCKFGKMCTNPKCARRHAQSLVACKYGAECRNVNCVFMHPVAEPCRFGANCKNPKCFYQHPEGRASHGPMTWTRDQQQFAVPEDQVMEQVTQ</sequence>
<dbReference type="Pfam" id="PF21803">
    <property type="entry name" value="Nab2-zf4"/>
    <property type="match status" value="1"/>
</dbReference>
<dbReference type="GeneID" id="54779378"/>
<comment type="caution">
    <text evidence="11">The sequence shown here is derived from an EMBL/GenBank/DDBJ whole genome shotgun (WGS) entry which is preliminary data.</text>
</comment>
<dbReference type="EMBL" id="SWFT01000027">
    <property type="protein sequence ID" value="KAA8907041.1"/>
    <property type="molecule type" value="Genomic_DNA"/>
</dbReference>
<feature type="domain" description="Nab2 type CCCH zinc finger 4" evidence="10">
    <location>
        <begin position="316"/>
        <end position="344"/>
    </location>
</feature>
<dbReference type="InterPro" id="IPR049017">
    <property type="entry name" value="Nab2_Znf4"/>
</dbReference>
<evidence type="ECO:0008006" key="13">
    <source>
        <dbReference type="Google" id="ProtNLM"/>
    </source>
</evidence>
<dbReference type="Gene3D" id="1.10.340.40">
    <property type="entry name" value="Nuclear abundant poly(A) RNA-bind protein 2, N-terminal domain"/>
    <property type="match status" value="1"/>
</dbReference>
<keyword evidence="7" id="KW-0539">Nucleus</keyword>
<dbReference type="VEuPathDB" id="FungiDB:DIURU_000725"/>
<dbReference type="Gene3D" id="4.10.1000.40">
    <property type="match status" value="3"/>
</dbReference>
<name>A0A642UX14_DIURU</name>
<evidence type="ECO:0000313" key="12">
    <source>
        <dbReference type="Proteomes" id="UP000449547"/>
    </source>
</evidence>
<feature type="compositionally biased region" description="Polar residues" evidence="8">
    <location>
        <begin position="131"/>
        <end position="147"/>
    </location>
</feature>
<gene>
    <name evidence="11" type="ORF">DIURU_000725</name>
</gene>
<keyword evidence="4" id="KW-0677">Repeat</keyword>
<evidence type="ECO:0000259" key="10">
    <source>
        <dbReference type="Pfam" id="PF21803"/>
    </source>
</evidence>
<dbReference type="OMA" id="HAHPTKV"/>
<dbReference type="InterPro" id="IPR048410">
    <property type="entry name" value="Znf-CCCH_2-like_3"/>
</dbReference>
<dbReference type="InterPro" id="IPR043094">
    <property type="entry name" value="Nab2/ZC3H14_N_sf"/>
</dbReference>
<evidence type="ECO:0000313" key="11">
    <source>
        <dbReference type="EMBL" id="KAA8907041.1"/>
    </source>
</evidence>